<protein>
    <submittedName>
        <fullName evidence="1">Uncharacterized protein</fullName>
    </submittedName>
</protein>
<name>A0A1Q2MID5_9BACT</name>
<evidence type="ECO:0000313" key="1">
    <source>
        <dbReference type="EMBL" id="AQQ72440.1"/>
    </source>
</evidence>
<reference evidence="2" key="1">
    <citation type="submission" date="2017-02" db="EMBL/GenBank/DDBJ databases">
        <title>Comparative genomics and description of representatives of a novel lineage of planctomycetes thriving in anoxic sediments.</title>
        <authorList>
            <person name="Spring S."/>
            <person name="Bunk B."/>
            <person name="Sproer C."/>
        </authorList>
    </citation>
    <scope>NUCLEOTIDE SEQUENCE [LARGE SCALE GENOMIC DNA]</scope>
    <source>
        <strain evidence="2">SM-Chi-D1</strain>
    </source>
</reference>
<proteinExistence type="predicted"/>
<organism evidence="1 2">
    <name type="scientific">Limihaloglobus sulfuriphilus</name>
    <dbReference type="NCBI Taxonomy" id="1851148"/>
    <lineage>
        <taxon>Bacteria</taxon>
        <taxon>Pseudomonadati</taxon>
        <taxon>Planctomycetota</taxon>
        <taxon>Phycisphaerae</taxon>
        <taxon>Sedimentisphaerales</taxon>
        <taxon>Sedimentisphaeraceae</taxon>
        <taxon>Limihaloglobus</taxon>
    </lineage>
</organism>
<sequence length="79" mass="8829">MKAWGLCAGGHLPRSPFTLSFTDSGYVRYWQRVNDKDMASADGGETAVRGRAGFIAERVTAKKCKFKILVEKLLITENY</sequence>
<dbReference type="EMBL" id="CP019646">
    <property type="protein sequence ID" value="AQQ72440.1"/>
    <property type="molecule type" value="Genomic_DNA"/>
</dbReference>
<accession>A0A1Q2MID5</accession>
<evidence type="ECO:0000313" key="2">
    <source>
        <dbReference type="Proteomes" id="UP000188181"/>
    </source>
</evidence>
<gene>
    <name evidence="1" type="ORF">SMSP2_02824</name>
</gene>
<dbReference type="AlphaFoldDB" id="A0A1Q2MID5"/>
<keyword evidence="2" id="KW-1185">Reference proteome</keyword>
<dbReference type="Proteomes" id="UP000188181">
    <property type="component" value="Chromosome"/>
</dbReference>
<dbReference type="KEGG" id="pbas:SMSP2_02824"/>